<evidence type="ECO:0000313" key="4">
    <source>
        <dbReference type="Proteomes" id="UP000815677"/>
    </source>
</evidence>
<feature type="non-terminal residue" evidence="3">
    <location>
        <position position="1"/>
    </location>
</feature>
<accession>A0ABQ0L465</accession>
<proteinExistence type="predicted"/>
<keyword evidence="1" id="KW-0472">Membrane</keyword>
<feature type="transmembrane region" description="Helical" evidence="1">
    <location>
        <begin position="38"/>
        <end position="56"/>
    </location>
</feature>
<keyword evidence="4" id="KW-1185">Reference proteome</keyword>
<keyword evidence="1" id="KW-1133">Transmembrane helix</keyword>
<evidence type="ECO:0000259" key="2">
    <source>
        <dbReference type="Pfam" id="PF18051"/>
    </source>
</evidence>
<name>A0ABQ0L465_MYCCL</name>
<feature type="domain" description="26S proteasome non-ATPase regulatory subunit RPN1 C-terminal" evidence="2">
    <location>
        <begin position="69"/>
        <end position="108"/>
    </location>
</feature>
<keyword evidence="1" id="KW-0812">Transmembrane</keyword>
<sequence>SSSRTSGTAAPARPQLLNAGIPHAIFLQTDGPSFRKRFRTTWAFGILAAIFVLLVVEEAKDEGGVCVEVSETPVRLATTERAELATEEWIPFAPVLEGIVILQKNLGWETEDKMEM</sequence>
<evidence type="ECO:0000256" key="1">
    <source>
        <dbReference type="SAM" id="Phobius"/>
    </source>
</evidence>
<dbReference type="Proteomes" id="UP000815677">
    <property type="component" value="Unassembled WGS sequence"/>
</dbReference>
<dbReference type="InterPro" id="IPR041433">
    <property type="entry name" value="RPN1_C"/>
</dbReference>
<gene>
    <name evidence="3" type="ORF">MCHLO_02821</name>
</gene>
<protein>
    <recommendedName>
        <fullName evidence="2">26S proteasome non-ATPase regulatory subunit RPN1 C-terminal domain-containing protein</fullName>
    </recommendedName>
</protein>
<evidence type="ECO:0000313" key="3">
    <source>
        <dbReference type="EMBL" id="GAT45234.1"/>
    </source>
</evidence>
<reference evidence="3" key="1">
    <citation type="submission" date="2014-09" db="EMBL/GenBank/DDBJ databases">
        <title>Genome sequence of the luminous mushroom Mycena chlorophos for searching fungal bioluminescence genes.</title>
        <authorList>
            <person name="Tanaka Y."/>
            <person name="Kasuga D."/>
            <person name="Oba Y."/>
            <person name="Hase S."/>
            <person name="Sato K."/>
            <person name="Oba Y."/>
            <person name="Sakakibara Y."/>
        </authorList>
    </citation>
    <scope>NUCLEOTIDE SEQUENCE</scope>
</reference>
<dbReference type="EMBL" id="DF841014">
    <property type="protein sequence ID" value="GAT45234.1"/>
    <property type="molecule type" value="Genomic_DNA"/>
</dbReference>
<organism evidence="3 4">
    <name type="scientific">Mycena chlorophos</name>
    <name type="common">Agaric fungus</name>
    <name type="synonym">Agaricus chlorophos</name>
    <dbReference type="NCBI Taxonomy" id="658473"/>
    <lineage>
        <taxon>Eukaryota</taxon>
        <taxon>Fungi</taxon>
        <taxon>Dikarya</taxon>
        <taxon>Basidiomycota</taxon>
        <taxon>Agaricomycotina</taxon>
        <taxon>Agaricomycetes</taxon>
        <taxon>Agaricomycetidae</taxon>
        <taxon>Agaricales</taxon>
        <taxon>Marasmiineae</taxon>
        <taxon>Mycenaceae</taxon>
        <taxon>Mycena</taxon>
    </lineage>
</organism>
<dbReference type="Pfam" id="PF18051">
    <property type="entry name" value="RPN1_C"/>
    <property type="match status" value="1"/>
</dbReference>